<keyword evidence="1" id="KW-0472">Membrane</keyword>
<name>A0AAE4FTX7_9CYAN</name>
<dbReference type="Proteomes" id="UP001268256">
    <property type="component" value="Unassembled WGS sequence"/>
</dbReference>
<dbReference type="Pfam" id="PF07099">
    <property type="entry name" value="DUF1361"/>
    <property type="match status" value="1"/>
</dbReference>
<dbReference type="AlphaFoldDB" id="A0AAE4FTX7"/>
<feature type="transmembrane region" description="Helical" evidence="1">
    <location>
        <begin position="132"/>
        <end position="151"/>
    </location>
</feature>
<evidence type="ECO:0000313" key="3">
    <source>
        <dbReference type="Proteomes" id="UP001268256"/>
    </source>
</evidence>
<feature type="transmembrane region" description="Helical" evidence="1">
    <location>
        <begin position="54"/>
        <end position="72"/>
    </location>
</feature>
<dbReference type="RefSeq" id="WP_322878551.1">
    <property type="nucleotide sequence ID" value="NZ_JAVMIP010000010.1"/>
</dbReference>
<keyword evidence="3" id="KW-1185">Reference proteome</keyword>
<keyword evidence="1" id="KW-1133">Transmembrane helix</keyword>
<reference evidence="3" key="1">
    <citation type="submission" date="2023-07" db="EMBL/GenBank/DDBJ databases">
        <authorList>
            <person name="Luz R."/>
            <person name="Cordeiro R."/>
            <person name="Fonseca A."/>
            <person name="Goncalves V."/>
        </authorList>
    </citation>
    <scope>NUCLEOTIDE SEQUENCE [LARGE SCALE GENOMIC DNA]</scope>
    <source>
        <strain evidence="3">BACA0444</strain>
    </source>
</reference>
<feature type="transmembrane region" description="Helical" evidence="1">
    <location>
        <begin position="26"/>
        <end position="47"/>
    </location>
</feature>
<protein>
    <submittedName>
        <fullName evidence="2">DUF1361 domain-containing protein</fullName>
    </submittedName>
</protein>
<feature type="transmembrane region" description="Helical" evidence="1">
    <location>
        <begin position="92"/>
        <end position="120"/>
    </location>
</feature>
<evidence type="ECO:0000256" key="1">
    <source>
        <dbReference type="SAM" id="Phobius"/>
    </source>
</evidence>
<dbReference type="EMBL" id="JAVMIP010000010">
    <property type="protein sequence ID" value="MDS3861309.1"/>
    <property type="molecule type" value="Genomic_DNA"/>
</dbReference>
<proteinExistence type="predicted"/>
<comment type="caution">
    <text evidence="2">The sequence shown here is derived from an EMBL/GenBank/DDBJ whole genome shotgun (WGS) entry which is preliminary data.</text>
</comment>
<sequence length="217" mass="25178">MSQALTQILDYLAAADWGSFHLYTRWIGWNLFLAYIPLVLSVALFRWHNPPKINWLWGLGFLIFLAFLPNAPYVLTDIIHLLAGIREGISGWFLVLVFMPVNILAILIGFQAYVISLINLGYCLGKLGYRRWLPYVELGIHGLAAIGVYLGRFIRFNSWDLITSPRNIFVTTLNLLTRREPLVVILFGFFILTILYWLMKQVTLGLILRWRYRKADE</sequence>
<keyword evidence="1" id="KW-0812">Transmembrane</keyword>
<feature type="transmembrane region" description="Helical" evidence="1">
    <location>
        <begin position="182"/>
        <end position="199"/>
    </location>
</feature>
<gene>
    <name evidence="2" type="ORF">RIF25_10870</name>
</gene>
<evidence type="ECO:0000313" key="2">
    <source>
        <dbReference type="EMBL" id="MDS3861309.1"/>
    </source>
</evidence>
<organism evidence="2 3">
    <name type="scientific">Pseudocalidococcus azoricus BACA0444</name>
    <dbReference type="NCBI Taxonomy" id="2918990"/>
    <lineage>
        <taxon>Bacteria</taxon>
        <taxon>Bacillati</taxon>
        <taxon>Cyanobacteriota</taxon>
        <taxon>Cyanophyceae</taxon>
        <taxon>Acaryochloridales</taxon>
        <taxon>Thermosynechococcaceae</taxon>
        <taxon>Pseudocalidococcus</taxon>
        <taxon>Pseudocalidococcus azoricus</taxon>
    </lineage>
</organism>
<dbReference type="InterPro" id="IPR009793">
    <property type="entry name" value="DUF1361"/>
</dbReference>
<accession>A0AAE4FTX7</accession>